<dbReference type="RefSeq" id="WP_013904034.1">
    <property type="nucleotide sequence ID" value="NC_015678.1"/>
</dbReference>
<feature type="transmembrane region" description="Helical" evidence="1">
    <location>
        <begin position="30"/>
        <end position="51"/>
    </location>
</feature>
<keyword evidence="1" id="KW-0812">Transmembrane</keyword>
<sequence length="113" mass="12991">MSEIELSLFVSLLCLWALVRVVRKFLKNSLIFWGMAILYGASLILIIWEWVIMISSMTFYGEIVQESYYSLLVKGLAVLGIFWSFIKLLCLGTLYMMIGNALIKDNSQDQVDH</sequence>
<protein>
    <submittedName>
        <fullName evidence="2">Uncharacterized protein</fullName>
    </submittedName>
</protein>
<gene>
    <name evidence="2" type="ordered locus">HMPREF0833_11048</name>
</gene>
<keyword evidence="1" id="KW-0472">Membrane</keyword>
<dbReference type="KEGG" id="scp:HMPREF0833_11048"/>
<dbReference type="AlphaFoldDB" id="F8DJL2"/>
<keyword evidence="1" id="KW-1133">Transmembrane helix</keyword>
<accession>F8DJL2</accession>
<dbReference type="Proteomes" id="UP000001502">
    <property type="component" value="Chromosome"/>
</dbReference>
<organism evidence="2 3">
    <name type="scientific">Streptococcus parasanguinis (strain ATCC 15912 / DSM 6778 / CIP 104372 / LMG 14537)</name>
    <dbReference type="NCBI Taxonomy" id="760570"/>
    <lineage>
        <taxon>Bacteria</taxon>
        <taxon>Bacillati</taxon>
        <taxon>Bacillota</taxon>
        <taxon>Bacilli</taxon>
        <taxon>Lactobacillales</taxon>
        <taxon>Streptococcaceae</taxon>
        <taxon>Streptococcus</taxon>
    </lineage>
</organism>
<reference evidence="3" key="1">
    <citation type="submission" date="2011-06" db="EMBL/GenBank/DDBJ databases">
        <title>Complete sequence of Streptococcus parasanguinis strain ATCC 15912.</title>
        <authorList>
            <person name="Muzny D."/>
            <person name="Qin X."/>
            <person name="Buhay C."/>
            <person name="Dugan-Rocha S."/>
            <person name="Ding Y."/>
            <person name="Chen G."/>
            <person name="Hawes A."/>
            <person name="Holder M."/>
            <person name="Jhangiani S."/>
            <person name="Johnson A."/>
            <person name="Khan Z."/>
            <person name="Li Z."/>
            <person name="Liu W."/>
            <person name="Liu X."/>
            <person name="Perez L."/>
            <person name="Shen H."/>
            <person name="Wang Q."/>
            <person name="Watt J."/>
            <person name="Xi L."/>
            <person name="Xin Y."/>
            <person name="Zhou J."/>
            <person name="Deng J."/>
            <person name="Jiang H."/>
            <person name="Liu Y."/>
            <person name="Qu J."/>
            <person name="Song X.-Z."/>
            <person name="Zhang L."/>
            <person name="Villasana D."/>
            <person name="Johnson A."/>
            <person name="Liu J."/>
            <person name="Liyanage D."/>
            <person name="Lorensuhewa L."/>
            <person name="Robinson T."/>
            <person name="Song A."/>
            <person name="Song B.-B."/>
            <person name="Dinh H."/>
            <person name="Thornton R."/>
            <person name="Coyle M."/>
            <person name="Francisco L."/>
            <person name="Jackson L."/>
            <person name="Javaid M."/>
            <person name="Korchina V."/>
            <person name="Kovar C."/>
            <person name="Mata R."/>
            <person name="Mathew T."/>
            <person name="Ngo R."/>
            <person name="Nguyen L."/>
            <person name="Nguyen N."/>
            <person name="Okwuonu G."/>
            <person name="Ongeri F."/>
            <person name="Pham C."/>
            <person name="Simmons D."/>
            <person name="Wilczek-Boney K."/>
            <person name="Hale W."/>
            <person name="Jakkamsetti A."/>
            <person name="Pham P."/>
            <person name="Ruth R."/>
            <person name="San Lucas F."/>
            <person name="Warren J."/>
            <person name="Zhang J."/>
            <person name="Zhao Z."/>
            <person name="Zhou C."/>
            <person name="Zhu D."/>
            <person name="Lee S."/>
            <person name="Bess C."/>
            <person name="Blankenburg K."/>
            <person name="Forbes L."/>
            <person name="Fu Q."/>
            <person name="Gubbala S."/>
            <person name="Hirani K."/>
            <person name="Jayaseelan J.C."/>
            <person name="Lara F."/>
            <person name="Munidasa M."/>
            <person name="Palculict T."/>
            <person name="Patil S."/>
            <person name="Pu L.-L."/>
            <person name="Saada N."/>
            <person name="Tang L."/>
            <person name="Weissenberger G."/>
            <person name="Zhu Y."/>
            <person name="Hemphill L."/>
            <person name="Shang Y."/>
            <person name="Youmans B."/>
            <person name="Ayvaz T."/>
            <person name="Ross M."/>
            <person name="Santibanez J."/>
            <person name="Aqrawi P."/>
            <person name="Gross S."/>
            <person name="Joshi V."/>
            <person name="Fowler G."/>
            <person name="Nazareth L."/>
            <person name="Reid J."/>
            <person name="Worley K."/>
            <person name="Petrosino J."/>
            <person name="Highlander S."/>
            <person name="Gibbs R."/>
        </authorList>
    </citation>
    <scope>NUCLEOTIDE SEQUENCE [LARGE SCALE GENOMIC DNA]</scope>
    <source>
        <strain evidence="3">ATCC 15912 / DSM 6778 / CIP 104372 / LMG 14537</strain>
    </source>
</reference>
<evidence type="ECO:0000313" key="2">
    <source>
        <dbReference type="EMBL" id="AEH56079.1"/>
    </source>
</evidence>
<feature type="transmembrane region" description="Helical" evidence="1">
    <location>
        <begin position="71"/>
        <end position="98"/>
    </location>
</feature>
<proteinExistence type="predicted"/>
<name>F8DJL2_STREP</name>
<evidence type="ECO:0000313" key="3">
    <source>
        <dbReference type="Proteomes" id="UP000001502"/>
    </source>
</evidence>
<dbReference type="GeneID" id="10835548"/>
<dbReference type="EMBL" id="CP002843">
    <property type="protein sequence ID" value="AEH56079.1"/>
    <property type="molecule type" value="Genomic_DNA"/>
</dbReference>
<dbReference type="HOGENOM" id="CLU_2132071_0_0_9"/>
<evidence type="ECO:0000256" key="1">
    <source>
        <dbReference type="SAM" id="Phobius"/>
    </source>
</evidence>
<feature type="transmembrane region" description="Helical" evidence="1">
    <location>
        <begin position="6"/>
        <end position="23"/>
    </location>
</feature>